<sequence>MQLHTGLASVFPRSEALVAATRDFDRGRTTAEALEELYARTEAEVIALEERLGFATRTAGYLRWQDLFRPLAETWDGFTVGPVTRWFQTNTFFRRPVLHTPPERRPGEFAARLPRPLTGAGAASAKVLLPGPYTFAGLLDNRSGEPDSALIHRIGRLLAEEVKELRGKGYRTFQFQEPLLVDRPPEGVAAESVLAAYQSIAHQLSGGTSIVWTYHGDAAPVAPLLARLSVGVVGVDLAETEVTKLPIALEHKGIGLGVVDPRTTLVEDAGEVARMVRAVRDRLHPSSIWLSHGAPIDLLPWEPATRKLHVLPAARQLLAGPDGGGGR</sequence>
<dbReference type="EMBL" id="AUZY01004024">
    <property type="protein sequence ID" value="EQD65479.1"/>
    <property type="molecule type" value="Genomic_DNA"/>
</dbReference>
<dbReference type="InterPro" id="IPR038071">
    <property type="entry name" value="UROD/MetE-like_sf"/>
</dbReference>
<comment type="caution">
    <text evidence="2">The sequence shown here is derived from an EMBL/GenBank/DDBJ whole genome shotgun (WGS) entry which is preliminary data.</text>
</comment>
<reference evidence="2" key="1">
    <citation type="submission" date="2013-08" db="EMBL/GenBank/DDBJ databases">
        <authorList>
            <person name="Mendez C."/>
            <person name="Richter M."/>
            <person name="Ferrer M."/>
            <person name="Sanchez J."/>
        </authorList>
    </citation>
    <scope>NUCLEOTIDE SEQUENCE</scope>
</reference>
<accession>T1CGK4</accession>
<dbReference type="InterPro" id="IPR013215">
    <property type="entry name" value="Cbl-indep_Met_Synth_N"/>
</dbReference>
<proteinExistence type="predicted"/>
<protein>
    <submittedName>
        <fullName evidence="2">Methionine synthase II (Cobalamin-independent)</fullName>
    </submittedName>
</protein>
<name>T1CGK4_9ZZZZ</name>
<dbReference type="Pfam" id="PF08267">
    <property type="entry name" value="Meth_synt_1"/>
    <property type="match status" value="1"/>
</dbReference>
<evidence type="ECO:0000313" key="2">
    <source>
        <dbReference type="EMBL" id="EQD65479.1"/>
    </source>
</evidence>
<dbReference type="GO" id="GO:0008652">
    <property type="term" value="P:amino acid biosynthetic process"/>
    <property type="evidence" value="ECO:0007669"/>
    <property type="project" value="InterPro"/>
</dbReference>
<dbReference type="GO" id="GO:0003871">
    <property type="term" value="F:5-methyltetrahydropteroyltriglutamate-homocysteine S-methyltransferase activity"/>
    <property type="evidence" value="ECO:0007669"/>
    <property type="project" value="InterPro"/>
</dbReference>
<dbReference type="GO" id="GO:0008270">
    <property type="term" value="F:zinc ion binding"/>
    <property type="evidence" value="ECO:0007669"/>
    <property type="project" value="InterPro"/>
</dbReference>
<gene>
    <name evidence="2" type="ORF">B1B_06336</name>
</gene>
<dbReference type="AlphaFoldDB" id="T1CGK4"/>
<reference evidence="2" key="2">
    <citation type="journal article" date="2014" name="ISME J.">
        <title>Microbial stratification in low pH oxic and suboxic macroscopic growths along an acid mine drainage.</title>
        <authorList>
            <person name="Mendez-Garcia C."/>
            <person name="Mesa V."/>
            <person name="Sprenger R.R."/>
            <person name="Richter M."/>
            <person name="Diez M.S."/>
            <person name="Solano J."/>
            <person name="Bargiela R."/>
            <person name="Golyshina O.V."/>
            <person name="Manteca A."/>
            <person name="Ramos J.L."/>
            <person name="Gallego J.R."/>
            <person name="Llorente I."/>
            <person name="Martins Dos Santos V.A."/>
            <person name="Jensen O.N."/>
            <person name="Pelaez A.I."/>
            <person name="Sanchez J."/>
            <person name="Ferrer M."/>
        </authorList>
    </citation>
    <scope>NUCLEOTIDE SEQUENCE</scope>
</reference>
<organism evidence="2">
    <name type="scientific">mine drainage metagenome</name>
    <dbReference type="NCBI Taxonomy" id="410659"/>
    <lineage>
        <taxon>unclassified sequences</taxon>
        <taxon>metagenomes</taxon>
        <taxon>ecological metagenomes</taxon>
    </lineage>
</organism>
<dbReference type="Gene3D" id="3.20.20.210">
    <property type="match status" value="1"/>
</dbReference>
<dbReference type="PANTHER" id="PTHR30519">
    <property type="entry name" value="5-METHYLTETRAHYDROPTEROYLTRIGLUTAMATE--HOMOCYSTEINE METHYLTRANSFERASE"/>
    <property type="match status" value="1"/>
</dbReference>
<dbReference type="SUPFAM" id="SSF51726">
    <property type="entry name" value="UROD/MetE-like"/>
    <property type="match status" value="1"/>
</dbReference>
<feature type="domain" description="Cobalamin-independent methionine synthase MetE N-terminal" evidence="1">
    <location>
        <begin position="83"/>
        <end position="282"/>
    </location>
</feature>
<evidence type="ECO:0000259" key="1">
    <source>
        <dbReference type="Pfam" id="PF08267"/>
    </source>
</evidence>